<dbReference type="InterPro" id="IPR050464">
    <property type="entry name" value="Zeta_carotene_desat/Oxidored"/>
</dbReference>
<dbReference type="Gene3D" id="3.50.50.60">
    <property type="entry name" value="FAD/NAD(P)-binding domain"/>
    <property type="match status" value="1"/>
</dbReference>
<comment type="caution">
    <text evidence="2">The sequence shown here is derived from an EMBL/GenBank/DDBJ whole genome shotgun (WGS) entry which is preliminary data.</text>
</comment>
<organism evidence="2 3">
    <name type="scientific">Streptodolium elevatio</name>
    <dbReference type="NCBI Taxonomy" id="3157996"/>
    <lineage>
        <taxon>Bacteria</taxon>
        <taxon>Bacillati</taxon>
        <taxon>Actinomycetota</taxon>
        <taxon>Actinomycetes</taxon>
        <taxon>Kitasatosporales</taxon>
        <taxon>Streptomycetaceae</taxon>
        <taxon>Streptodolium</taxon>
    </lineage>
</organism>
<dbReference type="EMBL" id="JBEZFP010000004">
    <property type="protein sequence ID" value="MEU8132444.1"/>
    <property type="molecule type" value="Genomic_DNA"/>
</dbReference>
<evidence type="ECO:0000313" key="3">
    <source>
        <dbReference type="Proteomes" id="UP001551482"/>
    </source>
</evidence>
<feature type="compositionally biased region" description="Gly residues" evidence="1">
    <location>
        <begin position="85"/>
        <end position="99"/>
    </location>
</feature>
<name>A0ABV3DBB3_9ACTN</name>
<dbReference type="Proteomes" id="UP001551482">
    <property type="component" value="Unassembled WGS sequence"/>
</dbReference>
<feature type="compositionally biased region" description="Low complexity" evidence="1">
    <location>
        <begin position="13"/>
        <end position="34"/>
    </location>
</feature>
<reference evidence="2 3" key="1">
    <citation type="submission" date="2024-06" db="EMBL/GenBank/DDBJ databases">
        <title>The Natural Products Discovery Center: Release of the First 8490 Sequenced Strains for Exploring Actinobacteria Biosynthetic Diversity.</title>
        <authorList>
            <person name="Kalkreuter E."/>
            <person name="Kautsar S.A."/>
            <person name="Yang D."/>
            <person name="Bader C.D."/>
            <person name="Teijaro C.N."/>
            <person name="Fluegel L."/>
            <person name="Davis C.M."/>
            <person name="Simpson J.R."/>
            <person name="Lauterbach L."/>
            <person name="Steele A.D."/>
            <person name="Gui C."/>
            <person name="Meng S."/>
            <person name="Li G."/>
            <person name="Viehrig K."/>
            <person name="Ye F."/>
            <person name="Su P."/>
            <person name="Kiefer A.F."/>
            <person name="Nichols A."/>
            <person name="Cepeda A.J."/>
            <person name="Yan W."/>
            <person name="Fan B."/>
            <person name="Jiang Y."/>
            <person name="Adhikari A."/>
            <person name="Zheng C.-J."/>
            <person name="Schuster L."/>
            <person name="Cowan T.M."/>
            <person name="Smanski M.J."/>
            <person name="Chevrette M.G."/>
            <person name="De Carvalho L.P.S."/>
            <person name="Shen B."/>
        </authorList>
    </citation>
    <scope>NUCLEOTIDE SEQUENCE [LARGE SCALE GENOMIC DNA]</scope>
    <source>
        <strain evidence="2 3">NPDC048946</strain>
    </source>
</reference>
<proteinExistence type="predicted"/>
<dbReference type="PANTHER" id="PTHR42923">
    <property type="entry name" value="PROTOPORPHYRINOGEN OXIDASE"/>
    <property type="match status" value="1"/>
</dbReference>
<evidence type="ECO:0000256" key="1">
    <source>
        <dbReference type="SAM" id="MobiDB-lite"/>
    </source>
</evidence>
<dbReference type="Pfam" id="PF13450">
    <property type="entry name" value="NAD_binding_8"/>
    <property type="match status" value="1"/>
</dbReference>
<dbReference type="PANTHER" id="PTHR42923:SF3">
    <property type="entry name" value="PROTOPORPHYRINOGEN OXIDASE"/>
    <property type="match status" value="1"/>
</dbReference>
<protein>
    <submittedName>
        <fullName evidence="2">NAD(P)-binding protein</fullName>
    </submittedName>
</protein>
<gene>
    <name evidence="2" type="ORF">AB0C36_02955</name>
</gene>
<dbReference type="InterPro" id="IPR006311">
    <property type="entry name" value="TAT_signal"/>
</dbReference>
<evidence type="ECO:0000313" key="2">
    <source>
        <dbReference type="EMBL" id="MEU8132444.1"/>
    </source>
</evidence>
<feature type="region of interest" description="Disordered" evidence="1">
    <location>
        <begin position="75"/>
        <end position="117"/>
    </location>
</feature>
<sequence length="686" mass="74294">MPEKSRTPEPSDPTDTPTSASASATPPYSSAAPSSPDPARDRELGMHRRIQRRDFLNGMAVTAGALAAMQLPGMTGQAAADAPRHGGGPGDGHGDGQGGPYPPGLTGLRGSQPGSFETAHEVRDGTFKPGRTVPTGEKYDLVVVGGGISGLAAAWFHRERHGRQARILVLDNHDDFGGHARRNEFTVRGRKLIGYGGTQSLDGPATYSPEASGLIKALGVDTQKFYKAYDGGFGERWGLGDATFFNREAFGRDVLVKGSGYGDPAAFAAGTPFSEAGRADLVRLFSDPADPLAGLTDDEKKAKLIRISYEAYLRDVLRVGAEVRLMLQRDTHGLWGVGIDAVSALDCWATWQPGFQGLNLAPTPYPGLGKTPRHAMESEEPYIFHFPDGNASVARLLVRSLVPDVLRGHTMEDIVTARADYTKLDQSSNRVRIRLGSTAVHVAHDGPVRRPRGVTVTYARGGRTYSVSADAVVMACWNTMVPYLVPELPPEQKAALAYCVKVPLVYTNVVLNNWRAFTKLGIEGARTPGMYWEGFGLDFPVSLGDYRFSRDPSEPVVVHVSKAPTKPGQGLPARTQHKAGRAELYRTTFETYERELREMLGRSLSGGGFDPARDIAAITVNRWPHGYAYEYSSLWDPIGPDEEMPFGIGRRTYGRIAIANADSAAFAYTDAAIDQAYRAVHSLPRH</sequence>
<keyword evidence="3" id="KW-1185">Reference proteome</keyword>
<dbReference type="SUPFAM" id="SSF51905">
    <property type="entry name" value="FAD/NAD(P)-binding domain"/>
    <property type="match status" value="1"/>
</dbReference>
<dbReference type="RefSeq" id="WP_358348270.1">
    <property type="nucleotide sequence ID" value="NZ_JBEZFP010000004.1"/>
</dbReference>
<accession>A0ABV3DBB3</accession>
<feature type="region of interest" description="Disordered" evidence="1">
    <location>
        <begin position="1"/>
        <end position="45"/>
    </location>
</feature>
<dbReference type="PROSITE" id="PS51318">
    <property type="entry name" value="TAT"/>
    <property type="match status" value="1"/>
</dbReference>
<dbReference type="InterPro" id="IPR036188">
    <property type="entry name" value="FAD/NAD-bd_sf"/>
</dbReference>